<feature type="domain" description="Carbohydrate kinase FGGY N-terminal" evidence="8">
    <location>
        <begin position="5"/>
        <end position="243"/>
    </location>
</feature>
<dbReference type="Pfam" id="PF00370">
    <property type="entry name" value="FGGY_N"/>
    <property type="match status" value="1"/>
</dbReference>
<dbReference type="Proteomes" id="UP000316968">
    <property type="component" value="Chromosome"/>
</dbReference>
<keyword evidence="4 10" id="KW-0418">Kinase</keyword>
<dbReference type="PANTHER" id="PTHR43095">
    <property type="entry name" value="SUGAR KINASE"/>
    <property type="match status" value="1"/>
</dbReference>
<keyword evidence="6" id="KW-0684">Rhamnose metabolism</keyword>
<proteinExistence type="inferred from homology"/>
<evidence type="ECO:0000256" key="5">
    <source>
        <dbReference type="ARBA" id="ARBA00022840"/>
    </source>
</evidence>
<evidence type="ECO:0000256" key="2">
    <source>
        <dbReference type="ARBA" id="ARBA00022679"/>
    </source>
</evidence>
<keyword evidence="5" id="KW-0067">ATP-binding</keyword>
<keyword evidence="3" id="KW-0547">Nucleotide-binding</keyword>
<evidence type="ECO:0000256" key="1">
    <source>
        <dbReference type="ARBA" id="ARBA00009156"/>
    </source>
</evidence>
<dbReference type="InterPro" id="IPR043129">
    <property type="entry name" value="ATPase_NBD"/>
</dbReference>
<dbReference type="CDD" id="cd07771">
    <property type="entry name" value="ASKHA_NBD_FGGY_RhaB-like"/>
    <property type="match status" value="1"/>
</dbReference>
<keyword evidence="2 10" id="KW-0808">Transferase</keyword>
<accession>A0A4Y6V1G4</accession>
<protein>
    <recommendedName>
        <fullName evidence="7">Rhamnulokinase</fullName>
        <ecNumber evidence="7">2.7.1.5</ecNumber>
    </recommendedName>
</protein>
<comment type="similarity">
    <text evidence="1">Belongs to the FGGY kinase family.</text>
</comment>
<dbReference type="Gene3D" id="3.30.420.40">
    <property type="match status" value="2"/>
</dbReference>
<dbReference type="KEGG" id="saca:FFV09_21360"/>
<dbReference type="NCBIfam" id="TIGR02627">
    <property type="entry name" value="rhamnulo_kin"/>
    <property type="match status" value="1"/>
</dbReference>
<dbReference type="PIRSF" id="PIRSF000538">
    <property type="entry name" value="GlpK"/>
    <property type="match status" value="1"/>
</dbReference>
<organism evidence="10 11">
    <name type="scientific">Saccharibacillus brassicae</name>
    <dbReference type="NCBI Taxonomy" id="2583377"/>
    <lineage>
        <taxon>Bacteria</taxon>
        <taxon>Bacillati</taxon>
        <taxon>Bacillota</taxon>
        <taxon>Bacilli</taxon>
        <taxon>Bacillales</taxon>
        <taxon>Paenibacillaceae</taxon>
        <taxon>Saccharibacillus</taxon>
    </lineage>
</organism>
<evidence type="ECO:0000256" key="3">
    <source>
        <dbReference type="ARBA" id="ARBA00022741"/>
    </source>
</evidence>
<evidence type="ECO:0000256" key="4">
    <source>
        <dbReference type="ARBA" id="ARBA00022777"/>
    </source>
</evidence>
<evidence type="ECO:0000259" key="8">
    <source>
        <dbReference type="Pfam" id="PF00370"/>
    </source>
</evidence>
<dbReference type="EC" id="2.7.1.5" evidence="7"/>
<sequence length="492" mass="54460">MAQAIAVDIGASSGRLVAGTLIEGKLELQELYRFENAFTRKDGHDYWEVDALLNELLTGLNRARLAGIDACTLGIDTWGVDYVLLDEAGERLHDVYAYRDVRTAGAPDRFHREHLDRQAVYGRTGIREMSFNTLYQLYVHDREQLRHARQIMLVPDYLYYRLTGLAINEATNASTTQLLNVHTREFDAELLGLLGLGREQFAALTQPGTRLGGLKAELAESGRYPDCTVIAVPTHDTASAVVGVPAAPGRSWAYLSSGTWSLLGAELAQPLNSEAARQAGYTNEWGAYGTFRFLQNIMGLWMIQEVRREEGSGRSFAELADRAAQEEPFRSLVPCNDERFLNPASMTEAIRHFCRDSGQPVPEDAARLARCIFDSLAFTYLDALVRLEELTGVSYDVLHIVGGGSNNRLLSQLTADLLGIEVRTGPSEATAIGSIAVQLIASGALADVAEARRVIADSFPSEKYRPNPVPGREMLERRWRTLTQLNPKESLR</sequence>
<evidence type="ECO:0000259" key="9">
    <source>
        <dbReference type="Pfam" id="PF02782"/>
    </source>
</evidence>
<dbReference type="InterPro" id="IPR050406">
    <property type="entry name" value="FGGY_Carb_Kinase"/>
</dbReference>
<dbReference type="GO" id="GO:0005524">
    <property type="term" value="F:ATP binding"/>
    <property type="evidence" value="ECO:0007669"/>
    <property type="project" value="UniProtKB-KW"/>
</dbReference>
<dbReference type="AlphaFoldDB" id="A0A4Y6V1G4"/>
<evidence type="ECO:0000313" key="10">
    <source>
        <dbReference type="EMBL" id="QDH23879.1"/>
    </source>
</evidence>
<dbReference type="OrthoDB" id="9761504at2"/>
<gene>
    <name evidence="10" type="primary">rhaB</name>
    <name evidence="10" type="ORF">FFV09_21360</name>
</gene>
<evidence type="ECO:0000256" key="6">
    <source>
        <dbReference type="ARBA" id="ARBA00023308"/>
    </source>
</evidence>
<evidence type="ECO:0000313" key="11">
    <source>
        <dbReference type="Proteomes" id="UP000316968"/>
    </source>
</evidence>
<keyword evidence="11" id="KW-1185">Reference proteome</keyword>
<dbReference type="InterPro" id="IPR000577">
    <property type="entry name" value="Carb_kinase_FGGY"/>
</dbReference>
<evidence type="ECO:0000256" key="7">
    <source>
        <dbReference type="NCBIfam" id="TIGR02627"/>
    </source>
</evidence>
<dbReference type="EMBL" id="CP041217">
    <property type="protein sequence ID" value="QDH23879.1"/>
    <property type="molecule type" value="Genomic_DNA"/>
</dbReference>
<dbReference type="RefSeq" id="WP_141450571.1">
    <property type="nucleotide sequence ID" value="NZ_CP041217.1"/>
</dbReference>
<dbReference type="GO" id="GO:0019301">
    <property type="term" value="P:rhamnose catabolic process"/>
    <property type="evidence" value="ECO:0007669"/>
    <property type="project" value="UniProtKB-UniRule"/>
</dbReference>
<dbReference type="InterPro" id="IPR018484">
    <property type="entry name" value="FGGY_N"/>
</dbReference>
<feature type="domain" description="Carbohydrate kinase FGGY C-terminal" evidence="9">
    <location>
        <begin position="253"/>
        <end position="441"/>
    </location>
</feature>
<dbReference type="InterPro" id="IPR018485">
    <property type="entry name" value="FGGY_C"/>
</dbReference>
<dbReference type="SUPFAM" id="SSF53067">
    <property type="entry name" value="Actin-like ATPase domain"/>
    <property type="match status" value="2"/>
</dbReference>
<dbReference type="Pfam" id="PF02782">
    <property type="entry name" value="FGGY_C"/>
    <property type="match status" value="1"/>
</dbReference>
<name>A0A4Y6V1G4_SACBS</name>
<dbReference type="InterPro" id="IPR013449">
    <property type="entry name" value="Rhamnulokinase"/>
</dbReference>
<reference evidence="10 11" key="1">
    <citation type="submission" date="2019-06" db="EMBL/GenBank/DDBJ databases">
        <title>Saccharibacillus brassicae sp. nov., an endophytic bacterium isolated from Chinese cabbage seeds (Brassica pekinensis).</title>
        <authorList>
            <person name="Jiang L."/>
            <person name="Lee J."/>
            <person name="Kim S.W."/>
        </authorList>
    </citation>
    <scope>NUCLEOTIDE SEQUENCE [LARGE SCALE GENOMIC DNA]</scope>
    <source>
        <strain evidence="11">KCTC 43072 / ATSA2</strain>
    </source>
</reference>
<dbReference type="GO" id="GO:0008993">
    <property type="term" value="F:rhamnulokinase activity"/>
    <property type="evidence" value="ECO:0007669"/>
    <property type="project" value="UniProtKB-UniRule"/>
</dbReference>